<dbReference type="InterPro" id="IPR010285">
    <property type="entry name" value="DNA_helicase_pif1-like_DEAD"/>
</dbReference>
<dbReference type="CDD" id="cd18809">
    <property type="entry name" value="SF1_C_RecD"/>
    <property type="match status" value="1"/>
</dbReference>
<evidence type="ECO:0000259" key="13">
    <source>
        <dbReference type="Pfam" id="PF20209"/>
    </source>
</evidence>
<dbReference type="EMBL" id="GDHF01010732">
    <property type="protein sequence ID" value="JAI41582.1"/>
    <property type="molecule type" value="Transcribed_RNA"/>
</dbReference>
<dbReference type="SUPFAM" id="SSF52540">
    <property type="entry name" value="P-loop containing nucleoside triphosphate hydrolases"/>
    <property type="match status" value="2"/>
</dbReference>
<dbReference type="InterPro" id="IPR046700">
    <property type="entry name" value="DUF6570"/>
</dbReference>
<dbReference type="InterPro" id="IPR051055">
    <property type="entry name" value="PIF1_helicase"/>
</dbReference>
<evidence type="ECO:0000259" key="11">
    <source>
        <dbReference type="Pfam" id="PF05970"/>
    </source>
</evidence>
<feature type="compositionally biased region" description="Basic and acidic residues" evidence="10">
    <location>
        <begin position="35"/>
        <end position="50"/>
    </location>
</feature>
<keyword evidence="5 9" id="KW-0067">ATP-binding</keyword>
<accession>A0A0K8VRS3</accession>
<keyword evidence="1 9" id="KW-0547">Nucleotide-binding</keyword>
<comment type="catalytic activity">
    <reaction evidence="9">
        <text>ATP + H2O = ADP + phosphate + H(+)</text>
        <dbReference type="Rhea" id="RHEA:13065"/>
        <dbReference type="ChEBI" id="CHEBI:15377"/>
        <dbReference type="ChEBI" id="CHEBI:15378"/>
        <dbReference type="ChEBI" id="CHEBI:30616"/>
        <dbReference type="ChEBI" id="CHEBI:43474"/>
        <dbReference type="ChEBI" id="CHEBI:456216"/>
        <dbReference type="EC" id="5.6.2.3"/>
    </reaction>
</comment>
<evidence type="ECO:0000256" key="2">
    <source>
        <dbReference type="ARBA" id="ARBA00022763"/>
    </source>
</evidence>
<protein>
    <recommendedName>
        <fullName evidence="9">ATP-dependent DNA helicase</fullName>
        <ecNumber evidence="9">5.6.2.3</ecNumber>
    </recommendedName>
</protein>
<dbReference type="Pfam" id="PF14214">
    <property type="entry name" value="Helitron_like_N"/>
    <property type="match status" value="1"/>
</dbReference>
<gene>
    <name evidence="15" type="primary">pif1_10</name>
    <name evidence="15" type="ORF">c0_g1_i1</name>
</gene>
<evidence type="ECO:0000256" key="3">
    <source>
        <dbReference type="ARBA" id="ARBA00022801"/>
    </source>
</evidence>
<evidence type="ECO:0000259" key="12">
    <source>
        <dbReference type="Pfam" id="PF14214"/>
    </source>
</evidence>
<sequence>AREARLHQMRQHAAESRASEPEKAREARLQQMRQHAVESRASESEEAREARLMQMQKQNEEVRRLRKASITSFRQAINSFCDAICEVCTKRCYKHQIFKWIVDAIANTYLPNELKQKKCLVVCNRCKTHLNSMKNIPPSKSYWNNLDPGFIPDVISELSQAEQRLISRIIPFVKIIKLSGVFGQYSFRGQAVLFAQDVFEVTEKLPNMLPRTTNNAGIVVITEFLENINVTRQFSVSRQKVYDALHWLVANNPLYKDVTIDQNVIMNEEDIIRVEKAPLEVMNEINDELNNNTSAYTRICDFSRIVRASWHQGNELIFTSGFAGVQCCAMALASILRASILAPQQWFTNTLNLNMITGDQIYSNIRFQTERNLMAYRIEDDGYLLVRNFHAIKDVLVAFGKRFRITFADEPSIYGSLSDKNNETNFGRTLRQGLEDLFMEHSAGIIITDGQSFGVMYYDNKYYFTNSHSCGQKGSRAKDNNGKACIIECDNLDELVRICKRTTGSKNVQYTLDYVDVVYETDEPDEIEIQQSIEIVTAASGNITSQHELPNHLIPLQTSLMAPIDVMQPNVEDELQVSRNLNEITRKTKDNIVNIGHELKAEEFAWYFLFPYGKNGFKEQRPVNITALDYFQFRILGSDTRFQRNDYLFYALSFFEYYRIKSTISACGKKIVNQEGAIEDVHIYVKNLRGSAAYWRSALNELLAQIRCLGPPTYFVTFSSNDLNWLDQRKALLIADGRADVDPSTLDIYETQRLIEKYPVILSRHFMLRVNALMKFIKNNDYVFGGKVKDHWWRIEFQNRGSPHLHMLIWIENHPEFDLEEGKLLLDRNCCCRIPPEGEDPELHELVKKCQIHRHTQTCSKNNTSIRCRFNFPRQECDETRIVSHSSDDFLRNGGRICLLKRRKEDAWVNNYHPELLRLWAGNMDIQPCGSNEAIAYYIAKYLSKAEPAGIDSGIAQAIQQIQREETDISRKLFSICMKILHERQVSAAECAYRLCHIPLRDSSRSCIFLNTRKAEQRYRVLQFDRNGHATGYYSNIFERYQKRPLQSPDYDFANMSLTEFAMLFEPFYPKKVSEIEENVDHDAYEEFRNTRRPLITLLDKSKMVVRKVPAVVRVPYFIATSDPDNFFYSLLLQYMPYRLETELLEGFDNAKEAFLHRENRLKEMSRYMRQFRERDQQLENAFNQIHAFEILEQPEIINPEVIEEELPDTEMSNDQFQRAQHAMNIDQKQLFTVITESIKNQLNGDIKREKIFVTGGAGTGKTFLFNVLKNQVNRCYGKLVVKVGALTGVAARLVGGSTLHSLLKLPVQKDGVIINMPLLTGNYLRGMRQLWQNVEFLFIDEISMVPYEMLCMIDSRLRQLKRQDACFGGINVLLFGDLMQLPPVRGHQVFQQPEHMKPATHLWRQFRLVELQQNMRQQEDTTFIDVLNALRVGKLTSKHLEVLLEKVSTDTTEEFSIEKALRIYPTNDQVVIHNEKVLKSFQDKGTVIYTIKAQDQLIDATRNLGNKDLNTVIPNDINKTGGLPNVLKIFVGAKVMLRSNIDVSKGLVNGNMGFVTEIIWPNFRRDQVYAEDIPSVRIKFGSDGEHVIKPISTQFQAKYSYGIAERRMLPIILSWASTVHKMQGCTVDHAVIYLGSRLFAAGQAYVALSRCRSLDGIRIEELDCSKLTGKTPCNSEALEEMIRLRNNNY</sequence>
<evidence type="ECO:0000256" key="4">
    <source>
        <dbReference type="ARBA" id="ARBA00022806"/>
    </source>
</evidence>
<evidence type="ECO:0000256" key="8">
    <source>
        <dbReference type="ARBA" id="ARBA00023235"/>
    </source>
</evidence>
<dbReference type="GO" id="GO:0005524">
    <property type="term" value="F:ATP binding"/>
    <property type="evidence" value="ECO:0007669"/>
    <property type="project" value="UniProtKB-KW"/>
</dbReference>
<keyword evidence="4 9" id="KW-0347">Helicase</keyword>
<evidence type="ECO:0000256" key="7">
    <source>
        <dbReference type="ARBA" id="ARBA00023204"/>
    </source>
</evidence>
<dbReference type="InterPro" id="IPR049163">
    <property type="entry name" value="Pif1-like_2B_dom"/>
</dbReference>
<dbReference type="EC" id="5.6.2.3" evidence="9"/>
<comment type="cofactor">
    <cofactor evidence="9">
        <name>Mg(2+)</name>
        <dbReference type="ChEBI" id="CHEBI:18420"/>
    </cofactor>
</comment>
<name>A0A0K8VRS3_BACLA</name>
<keyword evidence="7 9" id="KW-0234">DNA repair</keyword>
<dbReference type="Pfam" id="PF21530">
    <property type="entry name" value="Pif1_2B_dom"/>
    <property type="match status" value="1"/>
</dbReference>
<feature type="domain" description="DNA helicase Pif1-like 2B" evidence="14">
    <location>
        <begin position="1516"/>
        <end position="1558"/>
    </location>
</feature>
<dbReference type="GO" id="GO:0043139">
    <property type="term" value="F:5'-3' DNA helicase activity"/>
    <property type="evidence" value="ECO:0007669"/>
    <property type="project" value="UniProtKB-EC"/>
</dbReference>
<reference evidence="15" key="1">
    <citation type="submission" date="2015-06" db="EMBL/GenBank/DDBJ databases">
        <authorList>
            <person name="Hoefler B.C."/>
            <person name="Straight P.D."/>
        </authorList>
    </citation>
    <scope>NUCLEOTIDE SEQUENCE</scope>
</reference>
<dbReference type="InterPro" id="IPR027417">
    <property type="entry name" value="P-loop_NTPase"/>
</dbReference>
<evidence type="ECO:0000256" key="6">
    <source>
        <dbReference type="ARBA" id="ARBA00023125"/>
    </source>
</evidence>
<feature type="region of interest" description="Disordered" evidence="10">
    <location>
        <begin position="1"/>
        <end position="50"/>
    </location>
</feature>
<keyword evidence="6" id="KW-0238">DNA-binding</keyword>
<comment type="similarity">
    <text evidence="9">Belongs to the helicase family.</text>
</comment>
<dbReference type="GO" id="GO:0000723">
    <property type="term" value="P:telomere maintenance"/>
    <property type="evidence" value="ECO:0007669"/>
    <property type="project" value="InterPro"/>
</dbReference>
<feature type="domain" description="Helitron helicase-like" evidence="12">
    <location>
        <begin position="676"/>
        <end position="809"/>
    </location>
</feature>
<dbReference type="Pfam" id="PF05970">
    <property type="entry name" value="PIF1"/>
    <property type="match status" value="1"/>
</dbReference>
<dbReference type="OrthoDB" id="10262874at2759"/>
<dbReference type="Gene3D" id="3.90.70.120">
    <property type="match status" value="1"/>
</dbReference>
<dbReference type="GO" id="GO:0006310">
    <property type="term" value="P:DNA recombination"/>
    <property type="evidence" value="ECO:0007669"/>
    <property type="project" value="UniProtKB-KW"/>
</dbReference>
<keyword evidence="3 9" id="KW-0378">Hydrolase</keyword>
<feature type="non-terminal residue" evidence="15">
    <location>
        <position position="1"/>
    </location>
</feature>
<keyword evidence="8" id="KW-0413">Isomerase</keyword>
<evidence type="ECO:0000256" key="1">
    <source>
        <dbReference type="ARBA" id="ARBA00022741"/>
    </source>
</evidence>
<feature type="domain" description="DUF6570" evidence="13">
    <location>
        <begin position="135"/>
        <end position="264"/>
    </location>
</feature>
<dbReference type="GO" id="GO:0016887">
    <property type="term" value="F:ATP hydrolysis activity"/>
    <property type="evidence" value="ECO:0007669"/>
    <property type="project" value="RHEA"/>
</dbReference>
<evidence type="ECO:0000256" key="5">
    <source>
        <dbReference type="ARBA" id="ARBA00022840"/>
    </source>
</evidence>
<evidence type="ECO:0000256" key="10">
    <source>
        <dbReference type="SAM" id="MobiDB-lite"/>
    </source>
</evidence>
<keyword evidence="9" id="KW-0233">DNA recombination</keyword>
<dbReference type="PANTHER" id="PTHR47642:SF5">
    <property type="entry name" value="ATP-DEPENDENT DNA HELICASE"/>
    <property type="match status" value="1"/>
</dbReference>
<evidence type="ECO:0000259" key="14">
    <source>
        <dbReference type="Pfam" id="PF21530"/>
    </source>
</evidence>
<feature type="compositionally biased region" description="Basic and acidic residues" evidence="10">
    <location>
        <begin position="1"/>
        <end position="28"/>
    </location>
</feature>
<keyword evidence="2 9" id="KW-0227">DNA damage</keyword>
<dbReference type="Pfam" id="PF20209">
    <property type="entry name" value="DUF6570"/>
    <property type="match status" value="1"/>
</dbReference>
<dbReference type="InterPro" id="IPR025476">
    <property type="entry name" value="Helitron_helicase-like"/>
</dbReference>
<dbReference type="PANTHER" id="PTHR47642">
    <property type="entry name" value="ATP-DEPENDENT DNA HELICASE"/>
    <property type="match status" value="1"/>
</dbReference>
<evidence type="ECO:0000256" key="9">
    <source>
        <dbReference type="RuleBase" id="RU363044"/>
    </source>
</evidence>
<dbReference type="Gene3D" id="3.40.50.300">
    <property type="entry name" value="P-loop containing nucleotide triphosphate hydrolases"/>
    <property type="match status" value="1"/>
</dbReference>
<dbReference type="GO" id="GO:0006281">
    <property type="term" value="P:DNA repair"/>
    <property type="evidence" value="ECO:0007669"/>
    <property type="project" value="UniProtKB-KW"/>
</dbReference>
<feature type="domain" description="DNA helicase Pif1-like DEAD-box helicase" evidence="11">
    <location>
        <begin position="1224"/>
        <end position="1439"/>
    </location>
</feature>
<organism evidence="15">
    <name type="scientific">Bactrocera latifrons</name>
    <name type="common">Malaysian fruit fly</name>
    <name type="synonym">Chaetodacus latifrons</name>
    <dbReference type="NCBI Taxonomy" id="174628"/>
    <lineage>
        <taxon>Eukaryota</taxon>
        <taxon>Metazoa</taxon>
        <taxon>Ecdysozoa</taxon>
        <taxon>Arthropoda</taxon>
        <taxon>Hexapoda</taxon>
        <taxon>Insecta</taxon>
        <taxon>Pterygota</taxon>
        <taxon>Neoptera</taxon>
        <taxon>Endopterygota</taxon>
        <taxon>Diptera</taxon>
        <taxon>Brachycera</taxon>
        <taxon>Muscomorpha</taxon>
        <taxon>Tephritoidea</taxon>
        <taxon>Tephritidae</taxon>
        <taxon>Bactrocera</taxon>
        <taxon>Bactrocera</taxon>
    </lineage>
</organism>
<proteinExistence type="inferred from homology"/>
<evidence type="ECO:0000313" key="15">
    <source>
        <dbReference type="EMBL" id="JAI41582.1"/>
    </source>
</evidence>